<dbReference type="EMBL" id="AP022314">
    <property type="protein sequence ID" value="BBU21242.1"/>
    <property type="molecule type" value="Genomic_DNA"/>
</dbReference>
<organism evidence="2 3">
    <name type="scientific">Mycobacterium xenopi</name>
    <dbReference type="NCBI Taxonomy" id="1789"/>
    <lineage>
        <taxon>Bacteria</taxon>
        <taxon>Bacillati</taxon>
        <taxon>Actinomycetota</taxon>
        <taxon>Actinomycetes</taxon>
        <taxon>Mycobacteriales</taxon>
        <taxon>Mycobacteriaceae</taxon>
        <taxon>Mycobacterium</taxon>
    </lineage>
</organism>
<dbReference type="AlphaFoldDB" id="A0AAD1GYU3"/>
<protein>
    <submittedName>
        <fullName evidence="2">Uncharacterized protein</fullName>
    </submittedName>
</protein>
<feature type="region of interest" description="Disordered" evidence="1">
    <location>
        <begin position="68"/>
        <end position="92"/>
    </location>
</feature>
<dbReference type="Proteomes" id="UP000464624">
    <property type="component" value="Chromosome"/>
</dbReference>
<evidence type="ECO:0000256" key="1">
    <source>
        <dbReference type="SAM" id="MobiDB-lite"/>
    </source>
</evidence>
<name>A0AAD1GYU3_MYCXE</name>
<gene>
    <name evidence="2" type="ORF">MYXE_10310</name>
</gene>
<evidence type="ECO:0000313" key="2">
    <source>
        <dbReference type="EMBL" id="BBU21242.1"/>
    </source>
</evidence>
<proteinExistence type="predicted"/>
<accession>A0AAD1GYU3</accession>
<dbReference type="KEGG" id="mxe:MYXE_10310"/>
<sequence>MATTGQFMTATGQFFMSLGPFHDSRGSPVAELAAAALLVTLRAAAVVVCPSPTSLSIQRALDGFDPPACSPQARTVQSRPPSAPRLPQWAVH</sequence>
<reference evidence="2 3" key="1">
    <citation type="submission" date="2019-12" db="EMBL/GenBank/DDBJ databases">
        <title>Complete genome sequence of Mycolicibacterium xenopi str. JCM15661T.</title>
        <authorList>
            <person name="Yoshida M."/>
            <person name="Fukano H."/>
            <person name="Asakura T."/>
            <person name="Hoshino Y."/>
        </authorList>
    </citation>
    <scope>NUCLEOTIDE SEQUENCE [LARGE SCALE GENOMIC DNA]</scope>
    <source>
        <strain evidence="2 3">JCM 15661T</strain>
    </source>
</reference>
<evidence type="ECO:0000313" key="3">
    <source>
        <dbReference type="Proteomes" id="UP000464624"/>
    </source>
</evidence>